<gene>
    <name evidence="3" type="ORF">Bpfe_024335</name>
</gene>
<dbReference type="AlphaFoldDB" id="A0AAD8F0W6"/>
<comment type="caution">
    <text evidence="3">The sequence shown here is derived from an EMBL/GenBank/DDBJ whole genome shotgun (WGS) entry which is preliminary data.</text>
</comment>
<keyword evidence="1" id="KW-0812">Transmembrane</keyword>
<protein>
    <submittedName>
        <fullName evidence="3">Uncharacterized protein</fullName>
    </submittedName>
</protein>
<feature type="chain" id="PRO_5042126377" evidence="2">
    <location>
        <begin position="23"/>
        <end position="79"/>
    </location>
</feature>
<evidence type="ECO:0000256" key="1">
    <source>
        <dbReference type="SAM" id="Phobius"/>
    </source>
</evidence>
<feature type="transmembrane region" description="Helical" evidence="1">
    <location>
        <begin position="32"/>
        <end position="60"/>
    </location>
</feature>
<evidence type="ECO:0000313" key="4">
    <source>
        <dbReference type="Proteomes" id="UP001233172"/>
    </source>
</evidence>
<feature type="signal peptide" evidence="2">
    <location>
        <begin position="1"/>
        <end position="22"/>
    </location>
</feature>
<organism evidence="3 4">
    <name type="scientific">Biomphalaria pfeifferi</name>
    <name type="common">Bloodfluke planorb</name>
    <name type="synonym">Freshwater snail</name>
    <dbReference type="NCBI Taxonomy" id="112525"/>
    <lineage>
        <taxon>Eukaryota</taxon>
        <taxon>Metazoa</taxon>
        <taxon>Spiralia</taxon>
        <taxon>Lophotrochozoa</taxon>
        <taxon>Mollusca</taxon>
        <taxon>Gastropoda</taxon>
        <taxon>Heterobranchia</taxon>
        <taxon>Euthyneura</taxon>
        <taxon>Panpulmonata</taxon>
        <taxon>Hygrophila</taxon>
        <taxon>Lymnaeoidea</taxon>
        <taxon>Planorbidae</taxon>
        <taxon>Biomphalaria</taxon>
    </lineage>
</organism>
<evidence type="ECO:0000313" key="3">
    <source>
        <dbReference type="EMBL" id="KAK0046281.1"/>
    </source>
</evidence>
<dbReference type="Proteomes" id="UP001233172">
    <property type="component" value="Unassembled WGS sequence"/>
</dbReference>
<name>A0AAD8F0W6_BIOPF</name>
<reference evidence="3" key="2">
    <citation type="submission" date="2023-04" db="EMBL/GenBank/DDBJ databases">
        <authorList>
            <person name="Bu L."/>
            <person name="Lu L."/>
            <person name="Laidemitt M.R."/>
            <person name="Zhang S.M."/>
            <person name="Mutuku M."/>
            <person name="Mkoji G."/>
            <person name="Steinauer M."/>
            <person name="Loker E.S."/>
        </authorList>
    </citation>
    <scope>NUCLEOTIDE SEQUENCE</scope>
    <source>
        <strain evidence="3">KasaAsao</strain>
        <tissue evidence="3">Whole Snail</tissue>
    </source>
</reference>
<reference evidence="3" key="1">
    <citation type="journal article" date="2023" name="PLoS Negl. Trop. Dis.">
        <title>A genome sequence for Biomphalaria pfeifferi, the major vector snail for the human-infecting parasite Schistosoma mansoni.</title>
        <authorList>
            <person name="Bu L."/>
            <person name="Lu L."/>
            <person name="Laidemitt M.R."/>
            <person name="Zhang S.M."/>
            <person name="Mutuku M."/>
            <person name="Mkoji G."/>
            <person name="Steinauer M."/>
            <person name="Loker E.S."/>
        </authorList>
    </citation>
    <scope>NUCLEOTIDE SEQUENCE</scope>
    <source>
        <strain evidence="3">KasaAsao</strain>
    </source>
</reference>
<keyword evidence="1" id="KW-1133">Transmembrane helix</keyword>
<sequence>MKMSFIAAVLLVLSTLLPCVSAGFEMLGLSPPWSIILLVFFILLGIAAIVGVSWLVYYCCSEPYGGAKSQKNSMANNQA</sequence>
<dbReference type="EMBL" id="JASAOG010000168">
    <property type="protein sequence ID" value="KAK0046281.1"/>
    <property type="molecule type" value="Genomic_DNA"/>
</dbReference>
<keyword evidence="2" id="KW-0732">Signal</keyword>
<accession>A0AAD8F0W6</accession>
<proteinExistence type="predicted"/>
<evidence type="ECO:0000256" key="2">
    <source>
        <dbReference type="SAM" id="SignalP"/>
    </source>
</evidence>
<keyword evidence="1" id="KW-0472">Membrane</keyword>
<keyword evidence="4" id="KW-1185">Reference proteome</keyword>